<dbReference type="EMBL" id="WMBA01000002">
    <property type="protein sequence ID" value="MTD52770.1"/>
    <property type="molecule type" value="Genomic_DNA"/>
</dbReference>
<keyword evidence="3" id="KW-1185">Reference proteome</keyword>
<evidence type="ECO:0008006" key="4">
    <source>
        <dbReference type="Google" id="ProtNLM"/>
    </source>
</evidence>
<feature type="compositionally biased region" description="Polar residues" evidence="1">
    <location>
        <begin position="331"/>
        <end position="345"/>
    </location>
</feature>
<dbReference type="Gene3D" id="1.20.1260.20">
    <property type="entry name" value="PPE superfamily"/>
    <property type="match status" value="1"/>
</dbReference>
<feature type="region of interest" description="Disordered" evidence="1">
    <location>
        <begin position="200"/>
        <end position="426"/>
    </location>
</feature>
<proteinExistence type="predicted"/>
<feature type="compositionally biased region" description="Low complexity" evidence="1">
    <location>
        <begin position="256"/>
        <end position="272"/>
    </location>
</feature>
<dbReference type="OrthoDB" id="3602820at2"/>
<feature type="compositionally biased region" description="Polar residues" evidence="1">
    <location>
        <begin position="215"/>
        <end position="230"/>
    </location>
</feature>
<accession>A0A6N7YZT3</accession>
<feature type="compositionally biased region" description="Polar residues" evidence="1">
    <location>
        <begin position="240"/>
        <end position="249"/>
    </location>
</feature>
<organism evidence="2 3">
    <name type="scientific">Amycolatopsis pithecellobii</name>
    <dbReference type="NCBI Taxonomy" id="664692"/>
    <lineage>
        <taxon>Bacteria</taxon>
        <taxon>Bacillati</taxon>
        <taxon>Actinomycetota</taxon>
        <taxon>Actinomycetes</taxon>
        <taxon>Pseudonocardiales</taxon>
        <taxon>Pseudonocardiaceae</taxon>
        <taxon>Amycolatopsis</taxon>
    </lineage>
</organism>
<comment type="caution">
    <text evidence="2">The sequence shown here is derived from an EMBL/GenBank/DDBJ whole genome shotgun (WGS) entry which is preliminary data.</text>
</comment>
<sequence>MGGLDGTQIYNNFNAGRPEVLQAIGDTIAELSRGYSDEAQAIAELQSRMNKAWTGASGDAASAGAGPLAVAFNASSYPLDQTTNAMNVQTGSLEMAKSTVVPVPPAPEKPSGWTVGLKAAIPIVGPSLAVGDIKSYQDGMSQHNAANETNVRVMDQYSSATSSTQSTIPMSYQPLPIDGTSVGIKSAGLNVTAGHLNSEYTTNLNSPTSTPTPSAGQVTTGGSIAPSPTFNGGRPVITSPAPSGTTNPVSTPPPLVGGTSTPTTGGTRASTSGPGGQNRGPGRTGDSAGRVSNGNSAANRLYGTDNEKLRGGTGRGGGAAEERLGRATENGKVSENGRLTENGKPTENRLGAGKNTGSGNFAGAAEEAAASRNAAKGANGAPLGTAGQRGRGEDDEEHQRPDYLLEADPDSIFGTDVRATPPVIGE</sequence>
<gene>
    <name evidence="2" type="ORF">GKO32_02075</name>
</gene>
<dbReference type="InterPro" id="IPR038332">
    <property type="entry name" value="PPE_sf"/>
</dbReference>
<evidence type="ECO:0000256" key="1">
    <source>
        <dbReference type="SAM" id="MobiDB-lite"/>
    </source>
</evidence>
<feature type="compositionally biased region" description="Low complexity" evidence="1">
    <location>
        <begin position="357"/>
        <end position="381"/>
    </location>
</feature>
<dbReference type="AlphaFoldDB" id="A0A6N7YZT3"/>
<reference evidence="2 3" key="1">
    <citation type="submission" date="2019-11" db="EMBL/GenBank/DDBJ databases">
        <title>Draft genome of Amycolatopsis RM579.</title>
        <authorList>
            <person name="Duangmal K."/>
            <person name="Mingma R."/>
        </authorList>
    </citation>
    <scope>NUCLEOTIDE SEQUENCE [LARGE SCALE GENOMIC DNA]</scope>
    <source>
        <strain evidence="2 3">RM579</strain>
    </source>
</reference>
<feature type="compositionally biased region" description="Gly residues" evidence="1">
    <location>
        <begin position="273"/>
        <end position="283"/>
    </location>
</feature>
<dbReference type="Proteomes" id="UP000440096">
    <property type="component" value="Unassembled WGS sequence"/>
</dbReference>
<dbReference type="RefSeq" id="WP_154755007.1">
    <property type="nucleotide sequence ID" value="NZ_WMBA01000002.1"/>
</dbReference>
<protein>
    <recommendedName>
        <fullName evidence="4">PPE domain-containing protein</fullName>
    </recommendedName>
</protein>
<evidence type="ECO:0000313" key="2">
    <source>
        <dbReference type="EMBL" id="MTD52770.1"/>
    </source>
</evidence>
<evidence type="ECO:0000313" key="3">
    <source>
        <dbReference type="Proteomes" id="UP000440096"/>
    </source>
</evidence>
<name>A0A6N7YZT3_9PSEU</name>